<evidence type="ECO:0000256" key="13">
    <source>
        <dbReference type="ARBA" id="ARBA00023136"/>
    </source>
</evidence>
<dbReference type="InterPro" id="IPR048260">
    <property type="entry name" value="Cytochrome_b_C_euk/bac"/>
</dbReference>
<dbReference type="InterPro" id="IPR016174">
    <property type="entry name" value="Di-haem_cyt_TM"/>
</dbReference>
<dbReference type="GO" id="GO:0006122">
    <property type="term" value="P:mitochondrial electron transport, ubiquinol to cytochrome c"/>
    <property type="evidence" value="ECO:0007669"/>
    <property type="project" value="TreeGrafter"/>
</dbReference>
<dbReference type="InterPro" id="IPR030689">
    <property type="entry name" value="Cytochrome_b"/>
</dbReference>
<dbReference type="SUPFAM" id="SSF81342">
    <property type="entry name" value="Transmembrane di-heme cytochromes"/>
    <property type="match status" value="1"/>
</dbReference>
<feature type="transmembrane region" description="Helical" evidence="16">
    <location>
        <begin position="108"/>
        <end position="131"/>
    </location>
</feature>
<sequence length="418" mass="47465">MKFVGSLNNTLVSSSASFSEETLSNTYVANNVNNRLLKKPIFSVLNNHLIDYPTPVNISYWWGYGSLAGIFLVVQLVTGIFLAMHYTPHIDLAFFSVEHIMRDVNGGWLLRYLHANGASFFFLAVYIHMFRGLYYGSYAFPRAMTWCLGVVIIILMMATAFMGYVLPWGQMSFWAATVITNLFSAFPYVGESIVTLLWGGFSVDNATLNRFFSLHYLLPFAIAAVAVVHIAVLHIEGSNNPLGVNGSVDKIGFYPYLWVKDVLGWVFFGFIYSIFVFFYPNYLGHPDNYIEANPMVTPAHIVPEWYFLPYYAILRSIPDKLGGVIAMFGSLVVLFLLPWLNTSEIRSSAFRPIHRKFFWLLVVDCFILGWIGGEAPETPYLEIGQLATLYYFVYFLLIIPFLGFFEKMLLSVPKSNNV</sequence>
<feature type="transmembrane region" description="Helical" evidence="16">
    <location>
        <begin position="61"/>
        <end position="87"/>
    </location>
</feature>
<comment type="cofactor">
    <cofactor evidence="15">
        <name>heme</name>
        <dbReference type="ChEBI" id="CHEBI:30413"/>
    </cofactor>
    <text evidence="15">Binds 2 heme groups non-covalently.</text>
</comment>
<dbReference type="AlphaFoldDB" id="A0A1E1GHP5"/>
<evidence type="ECO:0000256" key="1">
    <source>
        <dbReference type="ARBA" id="ARBA00004448"/>
    </source>
</evidence>
<evidence type="ECO:0000256" key="11">
    <source>
        <dbReference type="ARBA" id="ARBA00023004"/>
    </source>
</evidence>
<evidence type="ECO:0000256" key="6">
    <source>
        <dbReference type="ARBA" id="ARBA00022692"/>
    </source>
</evidence>
<dbReference type="Gene3D" id="1.20.810.10">
    <property type="entry name" value="Cytochrome Bc1 Complex, Chain C"/>
    <property type="match status" value="1"/>
</dbReference>
<accession>A0A1E1GHP5</accession>
<keyword evidence="5 16" id="KW-0679">Respiratory chain</keyword>
<feature type="transmembrane region" description="Helical" evidence="16">
    <location>
        <begin position="173"/>
        <end position="201"/>
    </location>
</feature>
<dbReference type="EMBL" id="AP017433">
    <property type="protein sequence ID" value="BAV82388.1"/>
    <property type="molecule type" value="Genomic_DNA"/>
</dbReference>
<comment type="subcellular location">
    <subcellularLocation>
        <location evidence="1">Mitochondrion inner membrane</location>
        <topology evidence="1">Multi-pass membrane protein</topology>
    </subcellularLocation>
</comment>
<evidence type="ECO:0000256" key="16">
    <source>
        <dbReference type="RuleBase" id="RU362117"/>
    </source>
</evidence>
<dbReference type="GeneID" id="30214140"/>
<keyword evidence="4 15" id="KW-0349">Heme</keyword>
<dbReference type="FunFam" id="1.20.810.10:FF:000004">
    <property type="entry name" value="Cytochrome b"/>
    <property type="match status" value="1"/>
</dbReference>
<feature type="binding site" description="axial binding residue" evidence="15">
    <location>
        <position position="128"/>
    </location>
    <ligand>
        <name>heme b</name>
        <dbReference type="ChEBI" id="CHEBI:60344"/>
        <label>b566</label>
    </ligand>
    <ligandPart>
        <name>Fe</name>
        <dbReference type="ChEBI" id="CHEBI:18248"/>
    </ligandPart>
</feature>
<feature type="transmembrane region" description="Helical" evidence="16">
    <location>
        <begin position="256"/>
        <end position="279"/>
    </location>
</feature>
<proteinExistence type="inferred from homology"/>
<dbReference type="GO" id="GO:0046872">
    <property type="term" value="F:metal ion binding"/>
    <property type="evidence" value="ECO:0007669"/>
    <property type="project" value="UniProtKB-UniRule"/>
</dbReference>
<feature type="binding site" description="axial binding residue" evidence="15">
    <location>
        <position position="229"/>
    </location>
    <ligand>
        <name>heme b</name>
        <dbReference type="ChEBI" id="CHEBI:60344"/>
        <label>b566</label>
    </ligand>
    <ligandPart>
        <name>Fe</name>
        <dbReference type="ChEBI" id="CHEBI:18248"/>
    </ligandPart>
</feature>
<dbReference type="SUPFAM" id="SSF81648">
    <property type="entry name" value="a domain/subunit of cytochrome bc1 complex (Ubiquinol-cytochrome c reductase)"/>
    <property type="match status" value="1"/>
</dbReference>
<dbReference type="Pfam" id="PF00033">
    <property type="entry name" value="Cytochrome_B"/>
    <property type="match status" value="1"/>
</dbReference>
<feature type="transmembrane region" description="Helical" evidence="16">
    <location>
        <begin position="321"/>
        <end position="341"/>
    </location>
</feature>
<dbReference type="PANTHER" id="PTHR19271">
    <property type="entry name" value="CYTOCHROME B"/>
    <property type="match status" value="1"/>
</dbReference>
<keyword evidence="8" id="KW-0999">Mitochondrion inner membrane</keyword>
<keyword evidence="10 16" id="KW-1133">Transmembrane helix</keyword>
<evidence type="ECO:0000259" key="17">
    <source>
        <dbReference type="PROSITE" id="PS51002"/>
    </source>
</evidence>
<dbReference type="PANTHER" id="PTHR19271:SF16">
    <property type="entry name" value="CYTOCHROME B"/>
    <property type="match status" value="1"/>
</dbReference>
<dbReference type="EMBL" id="AP017433">
    <property type="protein sequence ID" value="BAV82433.1"/>
    <property type="molecule type" value="Genomic_DNA"/>
</dbReference>
<feature type="transmembrane region" description="Helical" evidence="16">
    <location>
        <begin position="213"/>
        <end position="235"/>
    </location>
</feature>
<feature type="domain" description="Cytochrome b/b6 N-terminal region profile" evidence="17">
    <location>
        <begin position="28"/>
        <end position="242"/>
    </location>
</feature>
<evidence type="ECO:0000256" key="9">
    <source>
        <dbReference type="ARBA" id="ARBA00022982"/>
    </source>
</evidence>
<feature type="domain" description="Cytochrome b/b6 C-terminal region profile" evidence="18">
    <location>
        <begin position="243"/>
        <end position="413"/>
    </location>
</feature>
<dbReference type="RefSeq" id="YP_009317220.1">
    <property type="nucleotide sequence ID" value="NC_031832.1"/>
</dbReference>
<dbReference type="GO" id="GO:0008121">
    <property type="term" value="F:quinol-cytochrome-c reductase activity"/>
    <property type="evidence" value="ECO:0007669"/>
    <property type="project" value="InterPro"/>
</dbReference>
<feature type="binding site" evidence="14">
    <location>
        <position position="234"/>
    </location>
    <ligand>
        <name>a ubiquinone</name>
        <dbReference type="ChEBI" id="CHEBI:16389"/>
    </ligand>
</feature>
<protein>
    <recommendedName>
        <fullName evidence="2 16">Cytochrome b</fullName>
    </recommendedName>
</protein>
<dbReference type="InterPro" id="IPR048259">
    <property type="entry name" value="Cytochrome_b_N_euk/bac"/>
</dbReference>
<dbReference type="CDD" id="cd00284">
    <property type="entry name" value="Cytochrome_b_N"/>
    <property type="match status" value="1"/>
</dbReference>
<dbReference type="InterPro" id="IPR005798">
    <property type="entry name" value="Cyt_b/b6_C"/>
</dbReference>
<geneLocation type="mitochondrion" evidence="19"/>
<evidence type="ECO:0000256" key="3">
    <source>
        <dbReference type="ARBA" id="ARBA00022448"/>
    </source>
</evidence>
<evidence type="ECO:0000256" key="12">
    <source>
        <dbReference type="ARBA" id="ARBA00023128"/>
    </source>
</evidence>
<dbReference type="PROSITE" id="PS51002">
    <property type="entry name" value="CYTB_NTER"/>
    <property type="match status" value="1"/>
</dbReference>
<evidence type="ECO:0000256" key="14">
    <source>
        <dbReference type="PIRSR" id="PIRSR038885-1"/>
    </source>
</evidence>
<dbReference type="GO" id="GO:0016491">
    <property type="term" value="F:oxidoreductase activity"/>
    <property type="evidence" value="ECO:0007669"/>
    <property type="project" value="UniProtKB-UniRule"/>
</dbReference>
<evidence type="ECO:0000256" key="8">
    <source>
        <dbReference type="ARBA" id="ARBA00022792"/>
    </source>
</evidence>
<feature type="transmembrane region" description="Helical" evidence="16">
    <location>
        <begin position="353"/>
        <end position="371"/>
    </location>
</feature>
<keyword evidence="7 15" id="KW-0479">Metal-binding</keyword>
<dbReference type="InterPro" id="IPR005797">
    <property type="entry name" value="Cyt_b/b6_N"/>
</dbReference>
<keyword evidence="13 16" id="KW-0472">Membrane</keyword>
<dbReference type="RefSeq" id="YP_009317265.1">
    <property type="nucleotide sequence ID" value="NC_031832.1"/>
</dbReference>
<dbReference type="PROSITE" id="PS51003">
    <property type="entry name" value="CYTB_CTER"/>
    <property type="match status" value="1"/>
</dbReference>
<comment type="function">
    <text evidence="16">Component of the ubiquinol-cytochrome c reductase complex (complex III or cytochrome b-c1 complex) that is part of the mitochondrial respiratory chain. The b-c1 complex mediates electron transfer from ubiquinol to cytochrome c. Contributes to the generation of a proton gradient across the mitochondrial membrane that is then used for ATP synthesis.</text>
</comment>
<feature type="transmembrane region" description="Helical" evidence="16">
    <location>
        <begin position="383"/>
        <end position="405"/>
    </location>
</feature>
<evidence type="ECO:0000256" key="15">
    <source>
        <dbReference type="PIRSR" id="PIRSR038885-2"/>
    </source>
</evidence>
<keyword evidence="6 16" id="KW-0812">Transmembrane</keyword>
<feature type="transmembrane region" description="Helical" evidence="16">
    <location>
        <begin position="143"/>
        <end position="166"/>
    </location>
</feature>
<dbReference type="Pfam" id="PF00032">
    <property type="entry name" value="Cytochrom_B_C"/>
    <property type="match status" value="1"/>
</dbReference>
<keyword evidence="12 16" id="KW-0496">Mitochondrion</keyword>
<organism evidence="19">
    <name type="scientific">Palpitomonas bilix</name>
    <dbReference type="NCBI Taxonomy" id="652834"/>
    <lineage>
        <taxon>Eukaryota</taxon>
        <taxon>Eukaryota incertae sedis</taxon>
    </lineage>
</organism>
<reference evidence="19" key="1">
    <citation type="journal article" date="2016" name="Genome Biol. Evol.">
        <title>Mitochondrial Genome of Palpitomonas bilix: Derived Genome Structure and Ancestral System for Cytochrome c Maturation.</title>
        <authorList>
            <consortium name="AP017433"/>
            <person name="Nishimura Y."/>
            <person name="Tanifuji G."/>
            <person name="Kamikawa R."/>
            <person name="Yabuki A."/>
            <person name="Hashimoto T."/>
            <person name="Inagaki Y."/>
        </authorList>
    </citation>
    <scope>NUCLEOTIDE SEQUENCE</scope>
</reference>
<dbReference type="InterPro" id="IPR027387">
    <property type="entry name" value="Cytb/b6-like_sf"/>
</dbReference>
<dbReference type="PIRSF" id="PIRSF038885">
    <property type="entry name" value="COB"/>
    <property type="match status" value="1"/>
</dbReference>
<dbReference type="GO" id="GO:0005743">
    <property type="term" value="C:mitochondrial inner membrane"/>
    <property type="evidence" value="ECO:0007669"/>
    <property type="project" value="UniProtKB-SubCell"/>
</dbReference>
<evidence type="ECO:0000256" key="5">
    <source>
        <dbReference type="ARBA" id="ARBA00022660"/>
    </source>
</evidence>
<feature type="binding site" description="axial binding residue" evidence="15">
    <location>
        <position position="215"/>
    </location>
    <ligand>
        <name>heme b</name>
        <dbReference type="ChEBI" id="CHEBI:60344"/>
        <label>b562</label>
    </ligand>
    <ligandPart>
        <name>Fe</name>
        <dbReference type="ChEBI" id="CHEBI:18248"/>
    </ligandPart>
</feature>
<evidence type="ECO:0000256" key="7">
    <source>
        <dbReference type="ARBA" id="ARBA00022723"/>
    </source>
</evidence>
<dbReference type="InterPro" id="IPR036150">
    <property type="entry name" value="Cyt_b/b6_C_sf"/>
</dbReference>
<comment type="similarity">
    <text evidence="16">Belongs to the cytochrome b family.</text>
</comment>
<keyword evidence="11 15" id="KW-0408">Iron</keyword>
<keyword evidence="9 16" id="KW-0249">Electron transport</keyword>
<comment type="cofactor">
    <cofactor evidence="16">
        <name>heme b</name>
        <dbReference type="ChEBI" id="CHEBI:60344"/>
    </cofactor>
    <text evidence="16">Binds 2 heme groups non-covalently.</text>
</comment>
<feature type="binding site" description="axial binding residue" evidence="15">
    <location>
        <position position="114"/>
    </location>
    <ligand>
        <name>heme b</name>
        <dbReference type="ChEBI" id="CHEBI:60344"/>
        <label>b562</label>
    </ligand>
    <ligandPart>
        <name>Fe</name>
        <dbReference type="ChEBI" id="CHEBI:18248"/>
    </ligandPart>
</feature>
<evidence type="ECO:0000256" key="2">
    <source>
        <dbReference type="ARBA" id="ARBA00013531"/>
    </source>
</evidence>
<name>A0A1E1GHP5_9EUKA</name>
<evidence type="ECO:0000256" key="4">
    <source>
        <dbReference type="ARBA" id="ARBA00022617"/>
    </source>
</evidence>
<dbReference type="GO" id="GO:0045275">
    <property type="term" value="C:respiratory chain complex III"/>
    <property type="evidence" value="ECO:0007669"/>
    <property type="project" value="InterPro"/>
</dbReference>
<evidence type="ECO:0000256" key="10">
    <source>
        <dbReference type="ARBA" id="ARBA00022989"/>
    </source>
</evidence>
<dbReference type="CDD" id="cd00290">
    <property type="entry name" value="cytochrome_b_C"/>
    <property type="match status" value="1"/>
</dbReference>
<keyword evidence="3 16" id="KW-0813">Transport</keyword>
<evidence type="ECO:0000259" key="18">
    <source>
        <dbReference type="PROSITE" id="PS51003"/>
    </source>
</evidence>
<gene>
    <name evidence="19" type="primary">cob</name>
</gene>
<evidence type="ECO:0000313" key="19">
    <source>
        <dbReference type="EMBL" id="BAV82388.1"/>
    </source>
</evidence>
<dbReference type="GeneID" id="30214183"/>